<accession>A0A3T0E8W8</accession>
<organism evidence="1 2">
    <name type="scientific">Glycocaulis alkaliphilus</name>
    <dbReference type="NCBI Taxonomy" id="1434191"/>
    <lineage>
        <taxon>Bacteria</taxon>
        <taxon>Pseudomonadati</taxon>
        <taxon>Pseudomonadota</taxon>
        <taxon>Alphaproteobacteria</taxon>
        <taxon>Maricaulales</taxon>
        <taxon>Maricaulaceae</taxon>
        <taxon>Glycocaulis</taxon>
    </lineage>
</organism>
<proteinExistence type="predicted"/>
<protein>
    <recommendedName>
        <fullName evidence="3">IS110 family transposase</fullName>
    </recommendedName>
</protein>
<dbReference type="RefSeq" id="WP_257791278.1">
    <property type="nucleotide sequence ID" value="NZ_BMFB01000008.1"/>
</dbReference>
<keyword evidence="2" id="KW-1185">Reference proteome</keyword>
<dbReference type="AlphaFoldDB" id="A0A3T0E8W8"/>
<gene>
    <name evidence="1" type="ORF">X907_1318</name>
</gene>
<name>A0A3T0E8W8_9PROT</name>
<evidence type="ECO:0000313" key="2">
    <source>
        <dbReference type="Proteomes" id="UP000286954"/>
    </source>
</evidence>
<evidence type="ECO:0000313" key="1">
    <source>
        <dbReference type="EMBL" id="AZU03851.1"/>
    </source>
</evidence>
<sequence length="44" mass="5258">MTLPYRYIGCDISKLWLDLYDPREGRVRRIANTRKAGSRYARPE</sequence>
<dbReference type="EMBL" id="CP018911">
    <property type="protein sequence ID" value="AZU03851.1"/>
    <property type="molecule type" value="Genomic_DNA"/>
</dbReference>
<reference evidence="1 2" key="1">
    <citation type="submission" date="2016-12" db="EMBL/GenBank/DDBJ databases">
        <title>The genome of dimorphic prosthecate Glycocaulis alkaliphilus 6b-8t, isolated from crude oil dictates its adaptability in petroleum environments.</title>
        <authorList>
            <person name="Wu X.-L."/>
            <person name="Geng S."/>
        </authorList>
    </citation>
    <scope>NUCLEOTIDE SEQUENCE [LARGE SCALE GENOMIC DNA]</scope>
    <source>
        <strain evidence="1 2">6B-8</strain>
    </source>
</reference>
<evidence type="ECO:0008006" key="3">
    <source>
        <dbReference type="Google" id="ProtNLM"/>
    </source>
</evidence>
<dbReference type="Proteomes" id="UP000286954">
    <property type="component" value="Chromosome"/>
</dbReference>
<dbReference type="KEGG" id="gak:X907_1318"/>